<dbReference type="PANTHER" id="PTHR47723:SF19">
    <property type="entry name" value="POLYNUCLEOTIDYL TRANSFERASE, RIBONUCLEASE H-LIKE SUPERFAMILY PROTEIN"/>
    <property type="match status" value="1"/>
</dbReference>
<dbReference type="InterPro" id="IPR053151">
    <property type="entry name" value="RNase_H-like"/>
</dbReference>
<dbReference type="AlphaFoldDB" id="A0A6A1W773"/>
<proteinExistence type="predicted"/>
<dbReference type="GO" id="GO:0004523">
    <property type="term" value="F:RNA-DNA hybrid ribonuclease activity"/>
    <property type="evidence" value="ECO:0007669"/>
    <property type="project" value="InterPro"/>
</dbReference>
<dbReference type="EMBL" id="RXIC02000021">
    <property type="protein sequence ID" value="KAB1221129.1"/>
    <property type="molecule type" value="Genomic_DNA"/>
</dbReference>
<comment type="caution">
    <text evidence="2">The sequence shown here is derived from an EMBL/GenBank/DDBJ whole genome shotgun (WGS) entry which is preliminary data.</text>
</comment>
<dbReference type="InterPro" id="IPR044730">
    <property type="entry name" value="RNase_H-like_dom_plant"/>
</dbReference>
<protein>
    <recommendedName>
        <fullName evidence="1">RNase H type-1 domain-containing protein</fullName>
    </recommendedName>
</protein>
<sequence>MGFRVNYSLIIRNQVVHGGSPTVIPRLVARLQQTTLQHLVAWQFHHPRFSVSWVPPLPGSFKINVDVATHDAFSLAACICRDASGRIVHAEARRLLSVDPTVGEAAALWLGIQVAVNSSWDYVYLESDSLRVVDAVHRPSCDCPWMIDSVISQIQAQLVAKPHFSCSLIPS</sequence>
<dbReference type="Pfam" id="PF13456">
    <property type="entry name" value="RVT_3"/>
    <property type="match status" value="1"/>
</dbReference>
<reference evidence="2 3" key="1">
    <citation type="journal article" date="2019" name="Plant Biotechnol. J.">
        <title>The red bayberry genome and genetic basis of sex determination.</title>
        <authorList>
            <person name="Jia H.M."/>
            <person name="Jia H.J."/>
            <person name="Cai Q.L."/>
            <person name="Wang Y."/>
            <person name="Zhao H.B."/>
            <person name="Yang W.F."/>
            <person name="Wang G.Y."/>
            <person name="Li Y.H."/>
            <person name="Zhan D.L."/>
            <person name="Shen Y.T."/>
            <person name="Niu Q.F."/>
            <person name="Chang L."/>
            <person name="Qiu J."/>
            <person name="Zhao L."/>
            <person name="Xie H.B."/>
            <person name="Fu W.Y."/>
            <person name="Jin J."/>
            <person name="Li X.W."/>
            <person name="Jiao Y."/>
            <person name="Zhou C.C."/>
            <person name="Tu T."/>
            <person name="Chai C.Y."/>
            <person name="Gao J.L."/>
            <person name="Fan L.J."/>
            <person name="van de Weg E."/>
            <person name="Wang J.Y."/>
            <person name="Gao Z.S."/>
        </authorList>
    </citation>
    <scope>NUCLEOTIDE SEQUENCE [LARGE SCALE GENOMIC DNA]</scope>
    <source>
        <tissue evidence="2">Leaves</tissue>
    </source>
</reference>
<dbReference type="Proteomes" id="UP000516437">
    <property type="component" value="Chromosome 3"/>
</dbReference>
<organism evidence="2 3">
    <name type="scientific">Morella rubra</name>
    <name type="common">Chinese bayberry</name>
    <dbReference type="NCBI Taxonomy" id="262757"/>
    <lineage>
        <taxon>Eukaryota</taxon>
        <taxon>Viridiplantae</taxon>
        <taxon>Streptophyta</taxon>
        <taxon>Embryophyta</taxon>
        <taxon>Tracheophyta</taxon>
        <taxon>Spermatophyta</taxon>
        <taxon>Magnoliopsida</taxon>
        <taxon>eudicotyledons</taxon>
        <taxon>Gunneridae</taxon>
        <taxon>Pentapetalae</taxon>
        <taxon>rosids</taxon>
        <taxon>fabids</taxon>
        <taxon>Fagales</taxon>
        <taxon>Myricaceae</taxon>
        <taxon>Morella</taxon>
    </lineage>
</organism>
<evidence type="ECO:0000313" key="2">
    <source>
        <dbReference type="EMBL" id="KAB1221129.1"/>
    </source>
</evidence>
<dbReference type="OrthoDB" id="1906820at2759"/>
<gene>
    <name evidence="2" type="ORF">CJ030_MR3G024374</name>
</gene>
<name>A0A6A1W773_9ROSI</name>
<evidence type="ECO:0000259" key="1">
    <source>
        <dbReference type="Pfam" id="PF13456"/>
    </source>
</evidence>
<dbReference type="GO" id="GO:0003676">
    <property type="term" value="F:nucleic acid binding"/>
    <property type="evidence" value="ECO:0007669"/>
    <property type="project" value="InterPro"/>
</dbReference>
<feature type="domain" description="RNase H type-1" evidence="1">
    <location>
        <begin position="70"/>
        <end position="158"/>
    </location>
</feature>
<dbReference type="InterPro" id="IPR002156">
    <property type="entry name" value="RNaseH_domain"/>
</dbReference>
<accession>A0A6A1W773</accession>
<evidence type="ECO:0000313" key="3">
    <source>
        <dbReference type="Proteomes" id="UP000516437"/>
    </source>
</evidence>
<keyword evidence="3" id="KW-1185">Reference proteome</keyword>
<dbReference type="CDD" id="cd06222">
    <property type="entry name" value="RNase_H_like"/>
    <property type="match status" value="1"/>
</dbReference>
<dbReference type="PANTHER" id="PTHR47723">
    <property type="entry name" value="OS05G0353850 PROTEIN"/>
    <property type="match status" value="1"/>
</dbReference>